<dbReference type="InParanoid" id="H0EYL1"/>
<proteinExistence type="predicted"/>
<gene>
    <name evidence="3" type="ORF">M7I_7917</name>
</gene>
<evidence type="ECO:0000259" key="2">
    <source>
        <dbReference type="Pfam" id="PF20150"/>
    </source>
</evidence>
<accession>H0EYL1</accession>
<keyword evidence="4" id="KW-1185">Reference proteome</keyword>
<evidence type="ECO:0000313" key="3">
    <source>
        <dbReference type="EMBL" id="EHK96414.1"/>
    </source>
</evidence>
<name>H0EYL1_GLAL7</name>
<feature type="region of interest" description="Disordered" evidence="1">
    <location>
        <begin position="1"/>
        <end position="43"/>
    </location>
</feature>
<feature type="compositionally biased region" description="Polar residues" evidence="1">
    <location>
        <begin position="19"/>
        <end position="31"/>
    </location>
</feature>
<dbReference type="HOGENOM" id="CLU_780871_0_0_1"/>
<evidence type="ECO:0000313" key="4">
    <source>
        <dbReference type="Proteomes" id="UP000005446"/>
    </source>
</evidence>
<evidence type="ECO:0000256" key="1">
    <source>
        <dbReference type="SAM" id="MobiDB-lite"/>
    </source>
</evidence>
<dbReference type="Proteomes" id="UP000005446">
    <property type="component" value="Unassembled WGS sequence"/>
</dbReference>
<protein>
    <recommendedName>
        <fullName evidence="2">2EXR domain-containing protein</fullName>
    </recommendedName>
</protein>
<organism evidence="3 4">
    <name type="scientific">Glarea lozoyensis (strain ATCC 74030 / MF5533)</name>
    <dbReference type="NCBI Taxonomy" id="1104152"/>
    <lineage>
        <taxon>Eukaryota</taxon>
        <taxon>Fungi</taxon>
        <taxon>Dikarya</taxon>
        <taxon>Ascomycota</taxon>
        <taxon>Pezizomycotina</taxon>
        <taxon>Leotiomycetes</taxon>
        <taxon>Helotiales</taxon>
        <taxon>Helotiaceae</taxon>
        <taxon>Glarea</taxon>
    </lineage>
</organism>
<dbReference type="PANTHER" id="PTHR35910">
    <property type="entry name" value="2EXR DOMAIN-CONTAINING PROTEIN"/>
    <property type="match status" value="1"/>
</dbReference>
<reference evidence="3 4" key="1">
    <citation type="journal article" date="2012" name="Eukaryot. Cell">
        <title>Genome sequence of the fungus Glarea lozoyensis: the first genome sequence of a species from the Helotiaceae family.</title>
        <authorList>
            <person name="Youssar L."/>
            <person name="Gruening B.A."/>
            <person name="Erxleben A."/>
            <person name="Guenther S."/>
            <person name="Huettel W."/>
        </authorList>
    </citation>
    <scope>NUCLEOTIDE SEQUENCE [LARGE SCALE GENOMIC DNA]</scope>
    <source>
        <strain evidence="4">ATCC 74030 / MF5533</strain>
    </source>
</reference>
<comment type="caution">
    <text evidence="3">The sequence shown here is derived from an EMBL/GenBank/DDBJ whole genome shotgun (WGS) entry which is preliminary data.</text>
</comment>
<dbReference type="OrthoDB" id="3564600at2759"/>
<dbReference type="EMBL" id="AGUE01000252">
    <property type="protein sequence ID" value="EHK96414.1"/>
    <property type="molecule type" value="Genomic_DNA"/>
</dbReference>
<dbReference type="AlphaFoldDB" id="H0EYL1"/>
<dbReference type="InterPro" id="IPR045518">
    <property type="entry name" value="2EXR"/>
</dbReference>
<dbReference type="Pfam" id="PF20150">
    <property type="entry name" value="2EXR"/>
    <property type="match status" value="1"/>
</dbReference>
<feature type="domain" description="2EXR" evidence="2">
    <location>
        <begin position="50"/>
        <end position="136"/>
    </location>
</feature>
<dbReference type="PANTHER" id="PTHR35910:SF6">
    <property type="entry name" value="2EXR DOMAIN-CONTAINING PROTEIN"/>
    <property type="match status" value="1"/>
</dbReference>
<sequence length="355" mass="40740">MGNPFKRPSKELVRPAPVASTQDTRSMNRTLGPTRIGKKTGERHGPLTKFEVFGRLPPEIRVKIWKEACHAPRAVEIMRREEDSEGSKFPHRNLPPAVLEVNREARNEGLRLYNTFFSSAVYPAYKSYINWNVDYLFLQKEPNEDCQAELIPARGYFDHMAVKKCPRIAILASDTFWFLTWFLDAKDERGNAPEELVEFRQRLQTLMIIENGNPAYYKGEGIKYMGLRDQGDIDETDSRNVVSDFHLLRTLSFEEIVELVPNLVDNIRKHLSNVEASKTYLSLPPAYNNLRDNLQRLSNLNLKPQEPAVLTEERNRCYLRTPVSHTKTAMVTMDAGLRVLTSSTEERKSGTGTTH</sequence>